<feature type="compositionally biased region" description="Basic residues" evidence="1">
    <location>
        <begin position="64"/>
        <end position="74"/>
    </location>
</feature>
<evidence type="ECO:0000313" key="3">
    <source>
        <dbReference type="Proteomes" id="UP000095329"/>
    </source>
</evidence>
<proteinExistence type="predicted"/>
<gene>
    <name evidence="2" type="ORF">J116_027850</name>
</gene>
<evidence type="ECO:0000313" key="2">
    <source>
        <dbReference type="EMBL" id="OEJ97696.1"/>
    </source>
</evidence>
<organism evidence="2 3">
    <name type="scientific">Streptomyces thermolilacinus SPC6</name>
    <dbReference type="NCBI Taxonomy" id="1306406"/>
    <lineage>
        <taxon>Bacteria</taxon>
        <taxon>Bacillati</taxon>
        <taxon>Actinomycetota</taxon>
        <taxon>Actinomycetes</taxon>
        <taxon>Kitasatosporales</taxon>
        <taxon>Streptomycetaceae</taxon>
        <taxon>Streptomyces</taxon>
    </lineage>
</organism>
<name>A0A1D3DZE5_9ACTN</name>
<dbReference type="Proteomes" id="UP000095329">
    <property type="component" value="Unassembled WGS sequence"/>
</dbReference>
<protein>
    <submittedName>
        <fullName evidence="2">Uncharacterized protein</fullName>
    </submittedName>
</protein>
<dbReference type="STRING" id="1306406.J116_027850"/>
<keyword evidence="3" id="KW-1185">Reference proteome</keyword>
<feature type="region of interest" description="Disordered" evidence="1">
    <location>
        <begin position="64"/>
        <end position="176"/>
    </location>
</feature>
<reference evidence="2 3" key="1">
    <citation type="journal article" date="2013" name="Genome Announc.">
        <title>Genome Sequence of Streptomyces violaceusniger Strain SPC6, a Halotolerant Streptomycete That Exhibits Rapid Growth and Development.</title>
        <authorList>
            <person name="Chen X."/>
            <person name="Zhang B."/>
            <person name="Zhang W."/>
            <person name="Wu X."/>
            <person name="Zhang M."/>
            <person name="Chen T."/>
            <person name="Liu G."/>
            <person name="Dyson P."/>
        </authorList>
    </citation>
    <scope>NUCLEOTIDE SEQUENCE [LARGE SCALE GENOMIC DNA]</scope>
    <source>
        <strain evidence="2 3">SPC6</strain>
    </source>
</reference>
<sequence length="176" mass="18980">MIDLARVPRSQEFRGAAETFALLVLSRSGGTWTKPVFPDTGPARPSTTWAGGSTGVLALFVRLRHRGPTTRPRRLTSAAGLRPTKAPDSERATPPTPTAARPPQPRAQGGHGLTHAPASPTGDPDQTGYADSRSDLRAAHRHPRPGQKAYRTRSQGAWWPTRARRVSSASALTRLR</sequence>
<accession>A0A1D3DZE5</accession>
<feature type="compositionally biased region" description="Polar residues" evidence="1">
    <location>
        <begin position="167"/>
        <end position="176"/>
    </location>
</feature>
<feature type="compositionally biased region" description="Pro residues" evidence="1">
    <location>
        <begin position="94"/>
        <end position="105"/>
    </location>
</feature>
<dbReference type="AlphaFoldDB" id="A0A1D3DZE5"/>
<comment type="caution">
    <text evidence="2">The sequence shown here is derived from an EMBL/GenBank/DDBJ whole genome shotgun (WGS) entry which is preliminary data.</text>
</comment>
<evidence type="ECO:0000256" key="1">
    <source>
        <dbReference type="SAM" id="MobiDB-lite"/>
    </source>
</evidence>
<dbReference type="EMBL" id="ASHX02000001">
    <property type="protein sequence ID" value="OEJ97696.1"/>
    <property type="molecule type" value="Genomic_DNA"/>
</dbReference>